<evidence type="ECO:0000313" key="1">
    <source>
        <dbReference type="EMBL" id="KAH7091160.1"/>
    </source>
</evidence>
<dbReference type="EMBL" id="JAGMVJ010000004">
    <property type="protein sequence ID" value="KAH7091160.1"/>
    <property type="molecule type" value="Genomic_DNA"/>
</dbReference>
<dbReference type="OrthoDB" id="4790878at2759"/>
<evidence type="ECO:0000313" key="2">
    <source>
        <dbReference type="Proteomes" id="UP000813461"/>
    </source>
</evidence>
<dbReference type="AlphaFoldDB" id="A0A8K0W1P3"/>
<organism evidence="1 2">
    <name type="scientific">Paraphoma chrysanthemicola</name>
    <dbReference type="NCBI Taxonomy" id="798071"/>
    <lineage>
        <taxon>Eukaryota</taxon>
        <taxon>Fungi</taxon>
        <taxon>Dikarya</taxon>
        <taxon>Ascomycota</taxon>
        <taxon>Pezizomycotina</taxon>
        <taxon>Dothideomycetes</taxon>
        <taxon>Pleosporomycetidae</taxon>
        <taxon>Pleosporales</taxon>
        <taxon>Pleosporineae</taxon>
        <taxon>Phaeosphaeriaceae</taxon>
        <taxon>Paraphoma</taxon>
    </lineage>
</organism>
<dbReference type="PANTHER" id="PTHR42085:SF1">
    <property type="entry name" value="F-BOX DOMAIN-CONTAINING PROTEIN"/>
    <property type="match status" value="1"/>
</dbReference>
<dbReference type="PANTHER" id="PTHR42085">
    <property type="entry name" value="F-BOX DOMAIN-CONTAINING PROTEIN"/>
    <property type="match status" value="1"/>
</dbReference>
<reference evidence="1" key="1">
    <citation type="journal article" date="2021" name="Nat. Commun.">
        <title>Genetic determinants of endophytism in the Arabidopsis root mycobiome.</title>
        <authorList>
            <person name="Mesny F."/>
            <person name="Miyauchi S."/>
            <person name="Thiergart T."/>
            <person name="Pickel B."/>
            <person name="Atanasova L."/>
            <person name="Karlsson M."/>
            <person name="Huettel B."/>
            <person name="Barry K.W."/>
            <person name="Haridas S."/>
            <person name="Chen C."/>
            <person name="Bauer D."/>
            <person name="Andreopoulos W."/>
            <person name="Pangilinan J."/>
            <person name="LaButti K."/>
            <person name="Riley R."/>
            <person name="Lipzen A."/>
            <person name="Clum A."/>
            <person name="Drula E."/>
            <person name="Henrissat B."/>
            <person name="Kohler A."/>
            <person name="Grigoriev I.V."/>
            <person name="Martin F.M."/>
            <person name="Hacquard S."/>
        </authorList>
    </citation>
    <scope>NUCLEOTIDE SEQUENCE</scope>
    <source>
        <strain evidence="1">MPI-SDFR-AT-0120</strain>
    </source>
</reference>
<keyword evidence="2" id="KW-1185">Reference proteome</keyword>
<comment type="caution">
    <text evidence="1">The sequence shown here is derived from an EMBL/GenBank/DDBJ whole genome shotgun (WGS) entry which is preliminary data.</text>
</comment>
<accession>A0A8K0W1P3</accession>
<gene>
    <name evidence="1" type="ORF">FB567DRAFT_545917</name>
</gene>
<proteinExistence type="predicted"/>
<sequence>MSSQLLLLPGEIRNLVYQLALSEDHALEAVVDSNGLGWLCLDSFEQPENIAPRSTDGDKCKTDDGQIVANQLQYVCRQLRHETKTLSIQYNTIIFRGRDPTAAEAFINGLSPRFHESIRQLVLRTSETDWPLKLSTGILQFWKSIPSPRSDSTTRS</sequence>
<dbReference type="InterPro" id="IPR038883">
    <property type="entry name" value="AN11006-like"/>
</dbReference>
<name>A0A8K0W1P3_9PLEO</name>
<dbReference type="Proteomes" id="UP000813461">
    <property type="component" value="Unassembled WGS sequence"/>
</dbReference>
<protein>
    <submittedName>
        <fullName evidence="1">Uncharacterized protein</fullName>
    </submittedName>
</protein>